<accession>A0AAW9NF81</accession>
<keyword evidence="3" id="KW-1185">Reference proteome</keyword>
<evidence type="ECO:0000313" key="3">
    <source>
        <dbReference type="Proteomes" id="UP001344888"/>
    </source>
</evidence>
<dbReference type="AlphaFoldDB" id="A0AAW9NF81"/>
<dbReference type="Proteomes" id="UP001344888">
    <property type="component" value="Unassembled WGS sequence"/>
</dbReference>
<proteinExistence type="predicted"/>
<dbReference type="RefSeq" id="WP_326121250.1">
    <property type="nucleotide sequence ID" value="NZ_JARSFG010000003.1"/>
</dbReference>
<feature type="domain" description="YcdB/YcdC repeated" evidence="1">
    <location>
        <begin position="2"/>
        <end position="137"/>
    </location>
</feature>
<organism evidence="2 3">
    <name type="scientific">Metasolibacillus meyeri</name>
    <dbReference type="NCBI Taxonomy" id="1071052"/>
    <lineage>
        <taxon>Bacteria</taxon>
        <taxon>Bacillati</taxon>
        <taxon>Bacillota</taxon>
        <taxon>Bacilli</taxon>
        <taxon>Bacillales</taxon>
        <taxon>Caryophanaceae</taxon>
        <taxon>Metasolibacillus</taxon>
    </lineage>
</organism>
<protein>
    <submittedName>
        <fullName evidence="2">DUF4901 domain-containing protein</fullName>
    </submittedName>
</protein>
<dbReference type="Pfam" id="PF16244">
    <property type="entry name" value="DUF4901"/>
    <property type="match status" value="2"/>
</dbReference>
<comment type="caution">
    <text evidence="2">The sequence shown here is derived from an EMBL/GenBank/DDBJ whole genome shotgun (WGS) entry which is preliminary data.</text>
</comment>
<name>A0AAW9NF81_9BACL</name>
<gene>
    <name evidence="2" type="ORF">P9B03_00930</name>
</gene>
<evidence type="ECO:0000313" key="2">
    <source>
        <dbReference type="EMBL" id="MEC1177034.1"/>
    </source>
</evidence>
<feature type="domain" description="YcdB/YcdC repeated" evidence="1">
    <location>
        <begin position="232"/>
        <end position="383"/>
    </location>
</feature>
<evidence type="ECO:0000259" key="1">
    <source>
        <dbReference type="Pfam" id="PF16244"/>
    </source>
</evidence>
<reference evidence="2 3" key="1">
    <citation type="submission" date="2023-03" db="EMBL/GenBank/DDBJ databases">
        <title>Bacillus Genome Sequencing.</title>
        <authorList>
            <person name="Dunlap C."/>
        </authorList>
    </citation>
    <scope>NUCLEOTIDE SEQUENCE [LARGE SCALE GENOMIC DNA]</scope>
    <source>
        <strain evidence="2 3">B-59205</strain>
    </source>
</reference>
<dbReference type="InterPro" id="IPR032599">
    <property type="entry name" value="YcdB/YcdC_rep_domain"/>
</dbReference>
<sequence length="457" mass="53516">MLKEKALQFVTIPNHFKLIIEDYREDEAAFVWTADEHFNNGIAITLNHDGQLLNLSIDDEEKSDIQLSTIERRHIAETFLLKVYPEALQYFTLTTADEREKSTIFRYHQFVANVPLNKPYCFIEVSAAGKVIEFRFNPYTKVVPNVPKQLFNKNKLLAQCVQQAKWQLQLRFLSQDVYAIEQSGLFLVYESEQLYELFDAVTGTARFPHEEEDVSKETYLPFPSVQPQIKRCTLEEIIGIPDSMQRIREEEIENLIVIVWRDQSWQSPHDLTFEGFIRERSEHTVKVRIDQQTKKIKDFLWFKQRTGDLQLNEEQCQEIACSFMATYFEEFLPFLRIKDKEEAIVNEKSQRFSFQFYLYDGESQMIEGETFRLTISATTGLVDSLMGPSITVDQIKAYIKKPVIGDEQFQQALRNIDAQLIWHGDEEQLMYQLCDKNSNKNISYLDATTGELICSKF</sequence>
<dbReference type="EMBL" id="JARSFG010000003">
    <property type="protein sequence ID" value="MEC1177034.1"/>
    <property type="molecule type" value="Genomic_DNA"/>
</dbReference>